<gene>
    <name evidence="2" type="ORF">Dsin_009940</name>
</gene>
<accession>A0AAE0ASG8</accession>
<evidence type="ECO:0000256" key="1">
    <source>
        <dbReference type="SAM" id="MobiDB-lite"/>
    </source>
</evidence>
<keyword evidence="3" id="KW-1185">Reference proteome</keyword>
<dbReference type="EMBL" id="JANJYJ010000003">
    <property type="protein sequence ID" value="KAK3222915.1"/>
    <property type="molecule type" value="Genomic_DNA"/>
</dbReference>
<evidence type="ECO:0000313" key="2">
    <source>
        <dbReference type="EMBL" id="KAK3222915.1"/>
    </source>
</evidence>
<dbReference type="Proteomes" id="UP001281410">
    <property type="component" value="Unassembled WGS sequence"/>
</dbReference>
<feature type="compositionally biased region" description="Basic and acidic residues" evidence="1">
    <location>
        <begin position="1"/>
        <end position="10"/>
    </location>
</feature>
<proteinExistence type="predicted"/>
<organism evidence="2 3">
    <name type="scientific">Dipteronia sinensis</name>
    <dbReference type="NCBI Taxonomy" id="43782"/>
    <lineage>
        <taxon>Eukaryota</taxon>
        <taxon>Viridiplantae</taxon>
        <taxon>Streptophyta</taxon>
        <taxon>Embryophyta</taxon>
        <taxon>Tracheophyta</taxon>
        <taxon>Spermatophyta</taxon>
        <taxon>Magnoliopsida</taxon>
        <taxon>eudicotyledons</taxon>
        <taxon>Gunneridae</taxon>
        <taxon>Pentapetalae</taxon>
        <taxon>rosids</taxon>
        <taxon>malvids</taxon>
        <taxon>Sapindales</taxon>
        <taxon>Sapindaceae</taxon>
        <taxon>Hippocastanoideae</taxon>
        <taxon>Acereae</taxon>
        <taxon>Dipteronia</taxon>
    </lineage>
</organism>
<evidence type="ECO:0000313" key="3">
    <source>
        <dbReference type="Proteomes" id="UP001281410"/>
    </source>
</evidence>
<feature type="region of interest" description="Disordered" evidence="1">
    <location>
        <begin position="1"/>
        <end position="33"/>
    </location>
</feature>
<protein>
    <submittedName>
        <fullName evidence="2">Uncharacterized protein</fullName>
    </submittedName>
</protein>
<sequence>MENLARKEKSNPNVSPAAAHTLSDGESHTRRYSTPLIAATAPLPAVAPLPHPLFAASHDLHQESWNNCLKE</sequence>
<dbReference type="AlphaFoldDB" id="A0AAE0ASG8"/>
<reference evidence="2" key="1">
    <citation type="journal article" date="2023" name="Plant J.">
        <title>Genome sequences and population genomics provide insights into the demographic history, inbreeding, and mutation load of two 'living fossil' tree species of Dipteronia.</title>
        <authorList>
            <person name="Feng Y."/>
            <person name="Comes H.P."/>
            <person name="Chen J."/>
            <person name="Zhu S."/>
            <person name="Lu R."/>
            <person name="Zhang X."/>
            <person name="Li P."/>
            <person name="Qiu J."/>
            <person name="Olsen K.M."/>
            <person name="Qiu Y."/>
        </authorList>
    </citation>
    <scope>NUCLEOTIDE SEQUENCE</scope>
    <source>
        <strain evidence="2">NBL</strain>
    </source>
</reference>
<name>A0AAE0ASG8_9ROSI</name>
<comment type="caution">
    <text evidence="2">The sequence shown here is derived from an EMBL/GenBank/DDBJ whole genome shotgun (WGS) entry which is preliminary data.</text>
</comment>